<dbReference type="SMART" id="SM00248">
    <property type="entry name" value="ANK"/>
    <property type="match status" value="5"/>
</dbReference>
<name>A0A182QBJ6_9DIPT</name>
<dbReference type="PANTHER" id="PTHR46680">
    <property type="entry name" value="NF-KAPPA-B INHIBITOR ALPHA"/>
    <property type="match status" value="1"/>
</dbReference>
<dbReference type="STRING" id="69004.A0A182QBJ6"/>
<dbReference type="SUPFAM" id="SSF48403">
    <property type="entry name" value="Ankyrin repeat"/>
    <property type="match status" value="1"/>
</dbReference>
<dbReference type="GO" id="GO:0005829">
    <property type="term" value="C:cytosol"/>
    <property type="evidence" value="ECO:0007669"/>
    <property type="project" value="TreeGrafter"/>
</dbReference>
<organism evidence="5 6">
    <name type="scientific">Anopheles farauti</name>
    <dbReference type="NCBI Taxonomy" id="69004"/>
    <lineage>
        <taxon>Eukaryota</taxon>
        <taxon>Metazoa</taxon>
        <taxon>Ecdysozoa</taxon>
        <taxon>Arthropoda</taxon>
        <taxon>Hexapoda</taxon>
        <taxon>Insecta</taxon>
        <taxon>Pterygota</taxon>
        <taxon>Neoptera</taxon>
        <taxon>Endopterygota</taxon>
        <taxon>Diptera</taxon>
        <taxon>Nematocera</taxon>
        <taxon>Culicoidea</taxon>
        <taxon>Culicidae</taxon>
        <taxon>Anophelinae</taxon>
        <taxon>Anopheles</taxon>
    </lineage>
</organism>
<keyword evidence="1" id="KW-0677">Repeat</keyword>
<feature type="repeat" description="ANK" evidence="3">
    <location>
        <begin position="166"/>
        <end position="198"/>
    </location>
</feature>
<dbReference type="VEuPathDB" id="VectorBase:AFAF006887"/>
<dbReference type="InterPro" id="IPR002110">
    <property type="entry name" value="Ankyrin_rpt"/>
</dbReference>
<evidence type="ECO:0000256" key="1">
    <source>
        <dbReference type="ARBA" id="ARBA00022737"/>
    </source>
</evidence>
<dbReference type="InterPro" id="IPR036770">
    <property type="entry name" value="Ankyrin_rpt-contain_sf"/>
</dbReference>
<dbReference type="AlphaFoldDB" id="A0A182QBJ6"/>
<dbReference type="Proteomes" id="UP000075886">
    <property type="component" value="Unassembled WGS sequence"/>
</dbReference>
<reference evidence="5" key="2">
    <citation type="submission" date="2020-05" db="UniProtKB">
        <authorList>
            <consortium name="EnsemblMetazoa"/>
        </authorList>
    </citation>
    <scope>IDENTIFICATION</scope>
    <source>
        <strain evidence="5">FAR1</strain>
    </source>
</reference>
<dbReference type="Pfam" id="PF00023">
    <property type="entry name" value="Ank"/>
    <property type="match status" value="1"/>
</dbReference>
<dbReference type="EnsemblMetazoa" id="AFAF006887-RA">
    <property type="protein sequence ID" value="AFAF006887-PA"/>
    <property type="gene ID" value="AFAF006887"/>
</dbReference>
<evidence type="ECO:0000256" key="3">
    <source>
        <dbReference type="PROSITE-ProRule" id="PRU00023"/>
    </source>
</evidence>
<protein>
    <submittedName>
        <fullName evidence="5">Uncharacterized protein</fullName>
    </submittedName>
</protein>
<keyword evidence="6" id="KW-1185">Reference proteome</keyword>
<sequence length="382" mass="40964">MHPATGSTMNNVSFADPSGQHLAEKKDFCDSANSDSGFLSGHNLNSSENIDTGEIRSSHSVSSRITSSGSAAPVAAENKDIVETNSTFDSGMIPDEELGDTRGDAGVLDICERFDRLMQRDWMKHYQQDDFGETQLHLAVYEGSDDNVSKLVTNVPRQFLNIQNDAAQTALHLAALIDQPKIVRRLLIAGSNQTIRDAEGNTALHLASSRGNVDCVKALLAPLSPNEIAHGAANTKIPQDLELWNYDGKTCVHLAAEAGCIDVVRCLIDAGADINAREGKSGHSPLHISIEQGNEELANFLLDECPCLSLEAVTYAGLTAYQLALIQDKRILVSGLTKHGAETLSPAESDIESESEDEMISNFYGTSAFSATFSGLSAINVS</sequence>
<dbReference type="PROSITE" id="PS50088">
    <property type="entry name" value="ANK_REPEAT"/>
    <property type="match status" value="4"/>
</dbReference>
<feature type="repeat" description="ANK" evidence="3">
    <location>
        <begin position="281"/>
        <end position="303"/>
    </location>
</feature>
<feature type="compositionally biased region" description="Polar residues" evidence="4">
    <location>
        <begin position="40"/>
        <end position="50"/>
    </location>
</feature>
<proteinExistence type="predicted"/>
<dbReference type="InterPro" id="IPR051070">
    <property type="entry name" value="NF-kappa-B_inhibitor"/>
</dbReference>
<evidence type="ECO:0000313" key="5">
    <source>
        <dbReference type="EnsemblMetazoa" id="AFAF006887-PA"/>
    </source>
</evidence>
<evidence type="ECO:0000256" key="2">
    <source>
        <dbReference type="ARBA" id="ARBA00023043"/>
    </source>
</evidence>
<reference evidence="6" key="1">
    <citation type="submission" date="2014-01" db="EMBL/GenBank/DDBJ databases">
        <title>The Genome Sequence of Anopheles farauti FAR1 (V2).</title>
        <authorList>
            <consortium name="The Broad Institute Genomics Platform"/>
            <person name="Neafsey D.E."/>
            <person name="Besansky N."/>
            <person name="Howell P."/>
            <person name="Walton C."/>
            <person name="Young S.K."/>
            <person name="Zeng Q."/>
            <person name="Gargeya S."/>
            <person name="Fitzgerald M."/>
            <person name="Haas B."/>
            <person name="Abouelleil A."/>
            <person name="Allen A.W."/>
            <person name="Alvarado L."/>
            <person name="Arachchi H.M."/>
            <person name="Berlin A.M."/>
            <person name="Chapman S.B."/>
            <person name="Gainer-Dewar J."/>
            <person name="Goldberg J."/>
            <person name="Griggs A."/>
            <person name="Gujja S."/>
            <person name="Hansen M."/>
            <person name="Howarth C."/>
            <person name="Imamovic A."/>
            <person name="Ireland A."/>
            <person name="Larimer J."/>
            <person name="McCowan C."/>
            <person name="Murphy C."/>
            <person name="Pearson M."/>
            <person name="Poon T.W."/>
            <person name="Priest M."/>
            <person name="Roberts A."/>
            <person name="Saif S."/>
            <person name="Shea T."/>
            <person name="Sisk P."/>
            <person name="Sykes S."/>
            <person name="Wortman J."/>
            <person name="Nusbaum C."/>
            <person name="Birren B."/>
        </authorList>
    </citation>
    <scope>NUCLEOTIDE SEQUENCE [LARGE SCALE GENOMIC DNA]</scope>
    <source>
        <strain evidence="6">FAR1</strain>
    </source>
</reference>
<keyword evidence="2 3" id="KW-0040">ANK repeat</keyword>
<evidence type="ECO:0000256" key="4">
    <source>
        <dbReference type="SAM" id="MobiDB-lite"/>
    </source>
</evidence>
<dbReference type="PANTHER" id="PTHR46680:SF3">
    <property type="entry name" value="NF-KAPPA-B INHIBITOR CACTUS"/>
    <property type="match status" value="1"/>
</dbReference>
<feature type="region of interest" description="Disordered" evidence="4">
    <location>
        <begin position="40"/>
        <end position="59"/>
    </location>
</feature>
<feature type="repeat" description="ANK" evidence="3">
    <location>
        <begin position="199"/>
        <end position="220"/>
    </location>
</feature>
<dbReference type="PRINTS" id="PR01415">
    <property type="entry name" value="ANKYRIN"/>
</dbReference>
<dbReference type="Gene3D" id="1.25.40.20">
    <property type="entry name" value="Ankyrin repeat-containing domain"/>
    <property type="match status" value="1"/>
</dbReference>
<dbReference type="GO" id="GO:0051059">
    <property type="term" value="F:NF-kappaB binding"/>
    <property type="evidence" value="ECO:0007669"/>
    <property type="project" value="TreeGrafter"/>
</dbReference>
<evidence type="ECO:0000313" key="6">
    <source>
        <dbReference type="Proteomes" id="UP000075886"/>
    </source>
</evidence>
<dbReference type="EMBL" id="AXCN02000872">
    <property type="status" value="NOT_ANNOTATED_CDS"/>
    <property type="molecule type" value="Genomic_DNA"/>
</dbReference>
<dbReference type="Pfam" id="PF12796">
    <property type="entry name" value="Ank_2"/>
    <property type="match status" value="1"/>
</dbReference>
<feature type="repeat" description="ANK" evidence="3">
    <location>
        <begin position="247"/>
        <end position="279"/>
    </location>
</feature>
<accession>A0A182QBJ6</accession>
<dbReference type="PROSITE" id="PS50297">
    <property type="entry name" value="ANK_REP_REGION"/>
    <property type="match status" value="4"/>
</dbReference>
<dbReference type="GO" id="GO:0071356">
    <property type="term" value="P:cellular response to tumor necrosis factor"/>
    <property type="evidence" value="ECO:0007669"/>
    <property type="project" value="TreeGrafter"/>
</dbReference>